<comment type="caution">
    <text evidence="1">The sequence shown here is derived from an EMBL/GenBank/DDBJ whole genome shotgun (WGS) entry which is preliminary data.</text>
</comment>
<dbReference type="AlphaFoldDB" id="A0A2C9U7C6"/>
<dbReference type="EMBL" id="CM004403">
    <property type="protein sequence ID" value="OAY25806.1"/>
    <property type="molecule type" value="Genomic_DNA"/>
</dbReference>
<protein>
    <submittedName>
        <fullName evidence="1">Uncharacterized protein</fullName>
    </submittedName>
</protein>
<evidence type="ECO:0000313" key="1">
    <source>
        <dbReference type="EMBL" id="OAY25806.1"/>
    </source>
</evidence>
<organism evidence="1 2">
    <name type="scientific">Manihot esculenta</name>
    <name type="common">Cassava</name>
    <name type="synonym">Jatropha manihot</name>
    <dbReference type="NCBI Taxonomy" id="3983"/>
    <lineage>
        <taxon>Eukaryota</taxon>
        <taxon>Viridiplantae</taxon>
        <taxon>Streptophyta</taxon>
        <taxon>Embryophyta</taxon>
        <taxon>Tracheophyta</taxon>
        <taxon>Spermatophyta</taxon>
        <taxon>Magnoliopsida</taxon>
        <taxon>eudicotyledons</taxon>
        <taxon>Gunneridae</taxon>
        <taxon>Pentapetalae</taxon>
        <taxon>rosids</taxon>
        <taxon>fabids</taxon>
        <taxon>Malpighiales</taxon>
        <taxon>Euphorbiaceae</taxon>
        <taxon>Crotonoideae</taxon>
        <taxon>Manihoteae</taxon>
        <taxon>Manihot</taxon>
    </lineage>
</organism>
<proteinExistence type="predicted"/>
<evidence type="ECO:0000313" key="2">
    <source>
        <dbReference type="Proteomes" id="UP000091857"/>
    </source>
</evidence>
<dbReference type="Proteomes" id="UP000091857">
    <property type="component" value="Chromosome 17"/>
</dbReference>
<accession>A0A2C9U7C6</accession>
<reference evidence="2" key="1">
    <citation type="journal article" date="2016" name="Nat. Biotechnol.">
        <title>Sequencing wild and cultivated cassava and related species reveals extensive interspecific hybridization and genetic diversity.</title>
        <authorList>
            <person name="Bredeson J.V."/>
            <person name="Lyons J.B."/>
            <person name="Prochnik S.E."/>
            <person name="Wu G.A."/>
            <person name="Ha C.M."/>
            <person name="Edsinger-Gonzales E."/>
            <person name="Grimwood J."/>
            <person name="Schmutz J."/>
            <person name="Rabbi I.Y."/>
            <person name="Egesi C."/>
            <person name="Nauluvula P."/>
            <person name="Lebot V."/>
            <person name="Ndunguru J."/>
            <person name="Mkamilo G."/>
            <person name="Bart R.S."/>
            <person name="Setter T.L."/>
            <person name="Gleadow R.M."/>
            <person name="Kulakow P."/>
            <person name="Ferguson M.E."/>
            <person name="Rounsley S."/>
            <person name="Rokhsar D.S."/>
        </authorList>
    </citation>
    <scope>NUCLEOTIDE SEQUENCE [LARGE SCALE GENOMIC DNA]</scope>
    <source>
        <strain evidence="2">cv. AM560-2</strain>
    </source>
</reference>
<keyword evidence="2" id="KW-1185">Reference proteome</keyword>
<gene>
    <name evidence="1" type="ORF">MANES_17G120900v8</name>
</gene>
<name>A0A2C9U7C6_MANES</name>
<dbReference type="Gramene" id="Manes.17G120900.1.v8.1">
    <property type="protein sequence ID" value="Manes.17G120900.1.v8.1.CDS"/>
    <property type="gene ID" value="Manes.17G120900.v8.1"/>
</dbReference>
<sequence>MESSVRSRMVMASTIVLEVNFFHLVKNKDDQRRLFQDAALFFFD</sequence>